<dbReference type="Proteomes" id="UP000238375">
    <property type="component" value="Unassembled WGS sequence"/>
</dbReference>
<dbReference type="SUPFAM" id="SSF52540">
    <property type="entry name" value="P-loop containing nucleoside triphosphate hydrolases"/>
    <property type="match status" value="1"/>
</dbReference>
<feature type="domain" description="Double-GTPase 2" evidence="1">
    <location>
        <begin position="77"/>
        <end position="282"/>
    </location>
</feature>
<dbReference type="RefSeq" id="WP_106138899.1">
    <property type="nucleotide sequence ID" value="NZ_PVTE01000013.1"/>
</dbReference>
<dbReference type="Pfam" id="PF19993">
    <property type="entry name" value="DO-GTPase2"/>
    <property type="match status" value="1"/>
</dbReference>
<dbReference type="EMBL" id="PVTE01000013">
    <property type="protein sequence ID" value="PRY35999.1"/>
    <property type="molecule type" value="Genomic_DNA"/>
</dbReference>
<evidence type="ECO:0000313" key="2">
    <source>
        <dbReference type="EMBL" id="PRY35999.1"/>
    </source>
</evidence>
<accession>A0A2T0SRG6</accession>
<dbReference type="OrthoDB" id="9758568at2"/>
<gene>
    <name evidence="2" type="ORF">CLV58_113130</name>
</gene>
<protein>
    <recommendedName>
        <fullName evidence="1">Double-GTPase 2 domain-containing protein</fullName>
    </recommendedName>
</protein>
<evidence type="ECO:0000259" key="1">
    <source>
        <dbReference type="Pfam" id="PF19993"/>
    </source>
</evidence>
<reference evidence="2 3" key="1">
    <citation type="submission" date="2018-03" db="EMBL/GenBank/DDBJ databases">
        <title>Genomic Encyclopedia of Archaeal and Bacterial Type Strains, Phase II (KMG-II): from individual species to whole genera.</title>
        <authorList>
            <person name="Goeker M."/>
        </authorList>
    </citation>
    <scope>NUCLEOTIDE SEQUENCE [LARGE SCALE GENOMIC DNA]</scope>
    <source>
        <strain evidence="2 3">DSM 28354</strain>
    </source>
</reference>
<comment type="caution">
    <text evidence="2">The sequence shown here is derived from an EMBL/GenBank/DDBJ whole genome shotgun (WGS) entry which is preliminary data.</text>
</comment>
<organism evidence="2 3">
    <name type="scientific">Spirosoma oryzae</name>
    <dbReference type="NCBI Taxonomy" id="1469603"/>
    <lineage>
        <taxon>Bacteria</taxon>
        <taxon>Pseudomonadati</taxon>
        <taxon>Bacteroidota</taxon>
        <taxon>Cytophagia</taxon>
        <taxon>Cytophagales</taxon>
        <taxon>Cytophagaceae</taxon>
        <taxon>Spirosoma</taxon>
    </lineage>
</organism>
<dbReference type="InterPro" id="IPR027417">
    <property type="entry name" value="P-loop_NTPase"/>
</dbReference>
<dbReference type="InterPro" id="IPR045528">
    <property type="entry name" value="DO-GTPase2"/>
</dbReference>
<keyword evidence="3" id="KW-1185">Reference proteome</keyword>
<dbReference type="Gene3D" id="3.40.50.300">
    <property type="entry name" value="P-loop containing nucleotide triphosphate hydrolases"/>
    <property type="match status" value="1"/>
</dbReference>
<sequence>MAGNCEVDSCYPDEFGCNNEGCEVLKDCPHYKPAQKTAGEQVPQTDADEFFIRAPWTGNAMGLKDLEYLASLNQLTVIGITGAASAGKTTFLATLYCLLRQGATVGQYRFAGSLTLTGWENIAWYLSWKEDNSIEFPEHTTSNAGRVPGLLHLKLRDKNNRTKDLIFTDAPGEWFDHWAFNEKDPNAAGALWIHTIADAFLLFADCDMLASNQLGKARKQTRMVADRIKQGINNRPFALIWSKSDVTLDPDIKAQISTYITNSPISQYKEFETSVREGRKGEYHANVCASIAWVLSMLDRDLNESPVVISKKPEDMFLSIR</sequence>
<name>A0A2T0SRG6_9BACT</name>
<proteinExistence type="predicted"/>
<evidence type="ECO:0000313" key="3">
    <source>
        <dbReference type="Proteomes" id="UP000238375"/>
    </source>
</evidence>
<dbReference type="AlphaFoldDB" id="A0A2T0SRG6"/>